<evidence type="ECO:0000256" key="1">
    <source>
        <dbReference type="ARBA" id="ARBA00004123"/>
    </source>
</evidence>
<dbReference type="SMART" id="SM00355">
    <property type="entry name" value="ZnF_C2H2"/>
    <property type="match status" value="14"/>
</dbReference>
<gene>
    <name evidence="12" type="ORF">SK128_024365</name>
</gene>
<dbReference type="FunFam" id="3.30.160.60:FF:000065">
    <property type="entry name" value="B-cell CLL/lymphoma 6, member B"/>
    <property type="match status" value="1"/>
</dbReference>
<keyword evidence="5" id="KW-0862">Zinc</keyword>
<feature type="domain" description="C2H2-type" evidence="11">
    <location>
        <begin position="903"/>
        <end position="931"/>
    </location>
</feature>
<reference evidence="12 13" key="1">
    <citation type="submission" date="2023-11" db="EMBL/GenBank/DDBJ databases">
        <title>Halocaridina rubra genome assembly.</title>
        <authorList>
            <person name="Smith C."/>
        </authorList>
    </citation>
    <scope>NUCLEOTIDE SEQUENCE [LARGE SCALE GENOMIC DNA]</scope>
    <source>
        <strain evidence="12">EP-1</strain>
        <tissue evidence="12">Whole</tissue>
    </source>
</reference>
<sequence length="1158" mass="130310">MESIKVKNECELLSLQPLDDTSPRQLSMPPTAVSLGEGEVTMQETEQDPLMLYRVCNSVDNSSPPLQQPLSSQETLTYATLNPGDNFILQPQVSEASMISERTSGVEQNGDCENNNTLVVVREVVDGDTMAYIYIQGEADASENQHDIDSEQAHTITLNSVDGSTLHTLPASYTQHLEHTYGDLVLVNGSSGAVTDNEGADGTSNFVENIQPDEITQEKILLLSVQNIKLEDQNNTSEILSLPSSPRLSKAESEGQVSGDVLESVISTGRNIKESVNQNDKLLKDTIEERIATRDSLLPAKVHRPQSYVCSVCQMTFKSSFKFNAHQAVHKGHNIWHCDICKFKCDTFADLKQHKNFLHKDARPFKCHLCEMKFSKRIILDNHVRSVHNKERPHSCSFCGKGFYRPHDLKMHLNLHLGIKSNVCHICGRVFTHPSNLIRHQRLHSGIKPYVCPTCGKRFSQLILLFRHRTTHQPETGVCPMCPSTFRSAAGLKKHYKVEHKKSLTLQEATRVIRGHGGVIGRRYYCQICGDSFLIRADLKKHEKKEHGNSTLAVCSSCNQTFAAEDLKSHICFGAEESEKGNITHDTPLKQEPYAPEIKVIMKSNLKSYDKNKQDRKINCSSCHNYLDADDLQYHVCNNSEYSKHSTPYHRDKEDEYLVMHITAEGMSCVMKKKEDSSLDKVLQINAPVEENLIDSNVLRPTLPEDSLMINVQEHLSFNQPPENSPMAVAPINDDGNTLITHINHSSSGLHDSKIKCNPESHCLQTMEVESRSHQDAVNLDSQVSSPDFERKSSVSPFIDLNSTHSGIKIEKKSGLRSIIMKNSQDSSFEVKQLKMENYSCEPSLNCLVCGKSFQKQWNYQQHIATHNPALHRYKCEICGLTFAYRSTYTSHMKKHSSVTNVYTCSICKKTYKSAMSLNVHHRRDHLQIRPYSCTLCKKEFFSKSDFKYHMRLHNKEQPYICYACGREFSHVSHLHRHERTHTGDRPHKCTYCPKEFIQLVSLKIHLKKHIKDAGETLLAGNESNHPEDIKDISLRLPHSVKVENSMTTDRFCDASKPGISTVTTITRNKIKEALHDTFIEPDCMDTAIKLESTDAKVPLVGEGFPVEGFPTGTVILTSGNLDVPGGSHQYGSDTGSAVTEIEECIAVPAYLLKKIQG</sequence>
<keyword evidence="6" id="KW-0805">Transcription regulation</keyword>
<evidence type="ECO:0000313" key="13">
    <source>
        <dbReference type="Proteomes" id="UP001381693"/>
    </source>
</evidence>
<dbReference type="Gene3D" id="3.30.160.60">
    <property type="entry name" value="Classic Zinc Finger"/>
    <property type="match status" value="10"/>
</dbReference>
<feature type="domain" description="C2H2-type" evidence="11">
    <location>
        <begin position="988"/>
        <end position="1015"/>
    </location>
</feature>
<dbReference type="GO" id="GO:0008270">
    <property type="term" value="F:zinc ion binding"/>
    <property type="evidence" value="ECO:0007669"/>
    <property type="project" value="UniProtKB-KW"/>
</dbReference>
<dbReference type="InterPro" id="IPR013087">
    <property type="entry name" value="Znf_C2H2_type"/>
</dbReference>
<dbReference type="GO" id="GO:0005654">
    <property type="term" value="C:nucleoplasm"/>
    <property type="evidence" value="ECO:0007669"/>
    <property type="project" value="TreeGrafter"/>
</dbReference>
<dbReference type="Proteomes" id="UP001381693">
    <property type="component" value="Unassembled WGS sequence"/>
</dbReference>
<dbReference type="EMBL" id="JAXCGZ010022695">
    <property type="protein sequence ID" value="KAK7026832.1"/>
    <property type="molecule type" value="Genomic_DNA"/>
</dbReference>
<evidence type="ECO:0000256" key="5">
    <source>
        <dbReference type="ARBA" id="ARBA00022833"/>
    </source>
</evidence>
<feature type="domain" description="C2H2-type" evidence="11">
    <location>
        <begin position="394"/>
        <end position="421"/>
    </location>
</feature>
<dbReference type="GO" id="GO:0001227">
    <property type="term" value="F:DNA-binding transcription repressor activity, RNA polymerase II-specific"/>
    <property type="evidence" value="ECO:0007669"/>
    <property type="project" value="TreeGrafter"/>
</dbReference>
<dbReference type="PROSITE" id="PS50157">
    <property type="entry name" value="ZINC_FINGER_C2H2_2"/>
    <property type="match status" value="12"/>
</dbReference>
<keyword evidence="9" id="KW-0539">Nucleus</keyword>
<feature type="domain" description="C2H2-type" evidence="11">
    <location>
        <begin position="874"/>
        <end position="901"/>
    </location>
</feature>
<evidence type="ECO:0000256" key="9">
    <source>
        <dbReference type="ARBA" id="ARBA00023242"/>
    </source>
</evidence>
<evidence type="ECO:0000313" key="12">
    <source>
        <dbReference type="EMBL" id="KAK7026832.1"/>
    </source>
</evidence>
<dbReference type="PROSITE" id="PS00028">
    <property type="entry name" value="ZINC_FINGER_C2H2_1"/>
    <property type="match status" value="14"/>
</dbReference>
<keyword evidence="2" id="KW-0479">Metal-binding</keyword>
<dbReference type="FunFam" id="3.30.160.60:FF:000045">
    <property type="entry name" value="ZFP69 zinc finger protein B"/>
    <property type="match status" value="1"/>
</dbReference>
<name>A0AAN8WID2_HALRR</name>
<dbReference type="InterPro" id="IPR036236">
    <property type="entry name" value="Znf_C2H2_sf"/>
</dbReference>
<dbReference type="SUPFAM" id="SSF57667">
    <property type="entry name" value="beta-beta-alpha zinc fingers"/>
    <property type="match status" value="8"/>
</dbReference>
<comment type="caution">
    <text evidence="12">The sequence shown here is derived from an EMBL/GenBank/DDBJ whole genome shotgun (WGS) entry which is preliminary data.</text>
</comment>
<keyword evidence="3" id="KW-0677">Repeat</keyword>
<dbReference type="AlphaFoldDB" id="A0AAN8WID2"/>
<dbReference type="PANTHER" id="PTHR24399:SF23">
    <property type="entry name" value="C2H2-TYPE DOMAIN-CONTAINING PROTEIN"/>
    <property type="match status" value="1"/>
</dbReference>
<protein>
    <recommendedName>
        <fullName evidence="11">C2H2-type domain-containing protein</fullName>
    </recommendedName>
</protein>
<dbReference type="FunFam" id="3.30.160.60:FF:000100">
    <property type="entry name" value="Zinc finger 45-like"/>
    <property type="match status" value="1"/>
</dbReference>
<evidence type="ECO:0000256" key="4">
    <source>
        <dbReference type="ARBA" id="ARBA00022771"/>
    </source>
</evidence>
<evidence type="ECO:0000256" key="7">
    <source>
        <dbReference type="ARBA" id="ARBA00023125"/>
    </source>
</evidence>
<evidence type="ECO:0000256" key="3">
    <source>
        <dbReference type="ARBA" id="ARBA00022737"/>
    </source>
</evidence>
<proteinExistence type="predicted"/>
<evidence type="ECO:0000256" key="6">
    <source>
        <dbReference type="ARBA" id="ARBA00023015"/>
    </source>
</evidence>
<keyword evidence="4 10" id="KW-0863">Zinc-finger</keyword>
<dbReference type="PANTHER" id="PTHR24399">
    <property type="entry name" value="ZINC FINGER AND BTB DOMAIN-CONTAINING"/>
    <property type="match status" value="1"/>
</dbReference>
<feature type="domain" description="C2H2-type" evidence="11">
    <location>
        <begin position="839"/>
        <end position="867"/>
    </location>
</feature>
<feature type="domain" description="C2H2-type" evidence="11">
    <location>
        <begin position="365"/>
        <end position="393"/>
    </location>
</feature>
<keyword evidence="7" id="KW-0238">DNA-binding</keyword>
<evidence type="ECO:0000259" key="11">
    <source>
        <dbReference type="PROSITE" id="PS50157"/>
    </source>
</evidence>
<dbReference type="GO" id="GO:0000978">
    <property type="term" value="F:RNA polymerase II cis-regulatory region sequence-specific DNA binding"/>
    <property type="evidence" value="ECO:0007669"/>
    <property type="project" value="TreeGrafter"/>
</dbReference>
<dbReference type="FunFam" id="3.30.160.60:FF:002343">
    <property type="entry name" value="Zinc finger protein 33A"/>
    <property type="match status" value="2"/>
</dbReference>
<feature type="domain" description="C2H2-type" evidence="11">
    <location>
        <begin position="524"/>
        <end position="552"/>
    </location>
</feature>
<keyword evidence="13" id="KW-1185">Reference proteome</keyword>
<feature type="domain" description="C2H2-type" evidence="11">
    <location>
        <begin position="308"/>
        <end position="335"/>
    </location>
</feature>
<feature type="domain" description="C2H2-type" evidence="11">
    <location>
        <begin position="422"/>
        <end position="449"/>
    </location>
</feature>
<dbReference type="Pfam" id="PF00096">
    <property type="entry name" value="zf-C2H2"/>
    <property type="match status" value="10"/>
</dbReference>
<comment type="subcellular location">
    <subcellularLocation>
        <location evidence="1">Nucleus</location>
    </subcellularLocation>
</comment>
<evidence type="ECO:0000256" key="8">
    <source>
        <dbReference type="ARBA" id="ARBA00023163"/>
    </source>
</evidence>
<feature type="domain" description="C2H2-type" evidence="11">
    <location>
        <begin position="450"/>
        <end position="477"/>
    </location>
</feature>
<feature type="domain" description="C2H2-type" evidence="11">
    <location>
        <begin position="960"/>
        <end position="987"/>
    </location>
</feature>
<feature type="domain" description="C2H2-type" evidence="11">
    <location>
        <begin position="932"/>
        <end position="959"/>
    </location>
</feature>
<evidence type="ECO:0000256" key="2">
    <source>
        <dbReference type="ARBA" id="ARBA00022723"/>
    </source>
</evidence>
<organism evidence="12 13">
    <name type="scientific">Halocaridina rubra</name>
    <name type="common">Hawaiian red shrimp</name>
    <dbReference type="NCBI Taxonomy" id="373956"/>
    <lineage>
        <taxon>Eukaryota</taxon>
        <taxon>Metazoa</taxon>
        <taxon>Ecdysozoa</taxon>
        <taxon>Arthropoda</taxon>
        <taxon>Crustacea</taxon>
        <taxon>Multicrustacea</taxon>
        <taxon>Malacostraca</taxon>
        <taxon>Eumalacostraca</taxon>
        <taxon>Eucarida</taxon>
        <taxon>Decapoda</taxon>
        <taxon>Pleocyemata</taxon>
        <taxon>Caridea</taxon>
        <taxon>Atyoidea</taxon>
        <taxon>Atyidae</taxon>
        <taxon>Halocaridina</taxon>
    </lineage>
</organism>
<keyword evidence="8" id="KW-0804">Transcription</keyword>
<evidence type="ECO:0000256" key="10">
    <source>
        <dbReference type="PROSITE-ProRule" id="PRU00042"/>
    </source>
</evidence>
<accession>A0AAN8WID2</accession>